<dbReference type="InterPro" id="IPR046205">
    <property type="entry name" value="DUF6238"/>
</dbReference>
<dbReference type="Proteomes" id="UP001180551">
    <property type="component" value="Unassembled WGS sequence"/>
</dbReference>
<proteinExistence type="predicted"/>
<keyword evidence="2" id="KW-1185">Reference proteome</keyword>
<organism evidence="1 2">
    <name type="scientific">Streptomyces mooreae</name>
    <dbReference type="NCBI Taxonomy" id="3075523"/>
    <lineage>
        <taxon>Bacteria</taxon>
        <taxon>Bacillati</taxon>
        <taxon>Actinomycetota</taxon>
        <taxon>Actinomycetes</taxon>
        <taxon>Kitasatosporales</taxon>
        <taxon>Streptomycetaceae</taxon>
        <taxon>Streptomyces</taxon>
    </lineage>
</organism>
<dbReference type="RefSeq" id="WP_311626219.1">
    <property type="nucleotide sequence ID" value="NZ_JAVRFE010000040.1"/>
</dbReference>
<dbReference type="Pfam" id="PF19751">
    <property type="entry name" value="DUF6238"/>
    <property type="match status" value="1"/>
</dbReference>
<reference evidence="1" key="1">
    <citation type="submission" date="2024-05" db="EMBL/GenBank/DDBJ databases">
        <title>30 novel species of actinomycetes from the DSMZ collection.</title>
        <authorList>
            <person name="Nouioui I."/>
        </authorList>
    </citation>
    <scope>NUCLEOTIDE SEQUENCE</scope>
    <source>
        <strain evidence="1">DSM 41527</strain>
    </source>
</reference>
<gene>
    <name evidence="1" type="ORF">RM550_26210</name>
</gene>
<evidence type="ECO:0000313" key="2">
    <source>
        <dbReference type="Proteomes" id="UP001180551"/>
    </source>
</evidence>
<name>A0ABU2TDZ6_9ACTN</name>
<sequence>MTISVLESRLPTHSDSAAPLQAVRSDIDSLHAQVLSTARNIAHLAQQLDGCDSHAAGCHARVAIGHIWRAAEELHTAFHTAPSRAAGPSAPLAQLCARRMRYLAARAAKKAAS</sequence>
<evidence type="ECO:0000313" key="1">
    <source>
        <dbReference type="EMBL" id="MDT0459169.1"/>
    </source>
</evidence>
<comment type="caution">
    <text evidence="1">The sequence shown here is derived from an EMBL/GenBank/DDBJ whole genome shotgun (WGS) entry which is preliminary data.</text>
</comment>
<dbReference type="EMBL" id="JAVRFE010000040">
    <property type="protein sequence ID" value="MDT0459169.1"/>
    <property type="molecule type" value="Genomic_DNA"/>
</dbReference>
<accession>A0ABU2TDZ6</accession>
<protein>
    <submittedName>
        <fullName evidence="1">DUF6238 family protein</fullName>
    </submittedName>
</protein>